<dbReference type="Proteomes" id="UP000446768">
    <property type="component" value="Unassembled WGS sequence"/>
</dbReference>
<dbReference type="SMART" id="SM00342">
    <property type="entry name" value="HTH_ARAC"/>
    <property type="match status" value="1"/>
</dbReference>
<name>A0A7X2LUA0_9BURK</name>
<evidence type="ECO:0000256" key="3">
    <source>
        <dbReference type="ARBA" id="ARBA00023163"/>
    </source>
</evidence>
<dbReference type="InterPro" id="IPR052158">
    <property type="entry name" value="INH-QAR"/>
</dbReference>
<evidence type="ECO:0000313" key="5">
    <source>
        <dbReference type="EMBL" id="MRV72827.1"/>
    </source>
</evidence>
<dbReference type="InterPro" id="IPR002818">
    <property type="entry name" value="DJ-1/PfpI"/>
</dbReference>
<dbReference type="GO" id="GO:0043565">
    <property type="term" value="F:sequence-specific DNA binding"/>
    <property type="evidence" value="ECO:0007669"/>
    <property type="project" value="InterPro"/>
</dbReference>
<dbReference type="GO" id="GO:0003700">
    <property type="term" value="F:DNA-binding transcription factor activity"/>
    <property type="evidence" value="ECO:0007669"/>
    <property type="project" value="InterPro"/>
</dbReference>
<sequence length="326" mass="34927">MKPLRIAILAYDNMNLLDLSGPLQALCTANRGSGRALYETVVVSAFGGLITTSAGLPVMTQPLAVLDGVPVDTIIAAGGCAGDEFHAPPQLAAWVACHAARARRVCSVCTGAFILAAAGQLDGRTAATHWAWTGKLQKLHPRVKVDAERIFIRDGNVWTSAGVSAGIDLALALIEEDYGHRIAIEAARQMVVFIKRSGGQSQFSAPLAAQEKAGGRFAELHAWMSGHLHEQLTVERLAAQAGMAPRTFARTYVAQMGVTPGKMVETMRLEAARRALEETGLPLKSIAARSGYADEQNLRRAFQRHLGISPGQYRNRFSPHATQVIA</sequence>
<dbReference type="PROSITE" id="PS01124">
    <property type="entry name" value="HTH_ARAC_FAMILY_2"/>
    <property type="match status" value="1"/>
</dbReference>
<gene>
    <name evidence="5" type="ORF">GJ700_14030</name>
</gene>
<dbReference type="Pfam" id="PF01965">
    <property type="entry name" value="DJ-1_PfpI"/>
    <property type="match status" value="1"/>
</dbReference>
<dbReference type="InterPro" id="IPR029062">
    <property type="entry name" value="Class_I_gatase-like"/>
</dbReference>
<dbReference type="PROSITE" id="PS00041">
    <property type="entry name" value="HTH_ARAC_FAMILY_1"/>
    <property type="match status" value="1"/>
</dbReference>
<dbReference type="Gene3D" id="3.40.50.880">
    <property type="match status" value="1"/>
</dbReference>
<accession>A0A7X2LUA0</accession>
<dbReference type="InterPro" id="IPR009057">
    <property type="entry name" value="Homeodomain-like_sf"/>
</dbReference>
<dbReference type="InterPro" id="IPR018060">
    <property type="entry name" value="HTH_AraC"/>
</dbReference>
<dbReference type="PANTHER" id="PTHR43130:SF3">
    <property type="entry name" value="HTH-TYPE TRANSCRIPTIONAL REGULATOR RV1931C"/>
    <property type="match status" value="1"/>
</dbReference>
<dbReference type="PANTHER" id="PTHR43130">
    <property type="entry name" value="ARAC-FAMILY TRANSCRIPTIONAL REGULATOR"/>
    <property type="match status" value="1"/>
</dbReference>
<evidence type="ECO:0000259" key="4">
    <source>
        <dbReference type="PROSITE" id="PS01124"/>
    </source>
</evidence>
<dbReference type="Gene3D" id="1.10.10.60">
    <property type="entry name" value="Homeodomain-like"/>
    <property type="match status" value="1"/>
</dbReference>
<keyword evidence="6" id="KW-1185">Reference proteome</keyword>
<comment type="caution">
    <text evidence="5">The sequence shown here is derived from an EMBL/GenBank/DDBJ whole genome shotgun (WGS) entry which is preliminary data.</text>
</comment>
<keyword evidence="1" id="KW-0805">Transcription regulation</keyword>
<protein>
    <submittedName>
        <fullName evidence="5">Helix-turn-helix domain-containing protein</fullName>
    </submittedName>
</protein>
<evidence type="ECO:0000313" key="6">
    <source>
        <dbReference type="Proteomes" id="UP000446768"/>
    </source>
</evidence>
<proteinExistence type="predicted"/>
<dbReference type="CDD" id="cd03137">
    <property type="entry name" value="GATase1_AraC_1"/>
    <property type="match status" value="1"/>
</dbReference>
<organism evidence="5 6">
    <name type="scientific">Pseudoduganella rivuli</name>
    <dbReference type="NCBI Taxonomy" id="2666085"/>
    <lineage>
        <taxon>Bacteria</taxon>
        <taxon>Pseudomonadati</taxon>
        <taxon>Pseudomonadota</taxon>
        <taxon>Betaproteobacteria</taxon>
        <taxon>Burkholderiales</taxon>
        <taxon>Oxalobacteraceae</taxon>
        <taxon>Telluria group</taxon>
        <taxon>Pseudoduganella</taxon>
    </lineage>
</organism>
<dbReference type="SUPFAM" id="SSF46689">
    <property type="entry name" value="Homeodomain-like"/>
    <property type="match status" value="2"/>
</dbReference>
<dbReference type="Pfam" id="PF12833">
    <property type="entry name" value="HTH_18"/>
    <property type="match status" value="1"/>
</dbReference>
<keyword evidence="3" id="KW-0804">Transcription</keyword>
<dbReference type="EMBL" id="WKJJ01000008">
    <property type="protein sequence ID" value="MRV72827.1"/>
    <property type="molecule type" value="Genomic_DNA"/>
</dbReference>
<dbReference type="AlphaFoldDB" id="A0A7X2LUA0"/>
<feature type="domain" description="HTH araC/xylS-type" evidence="4">
    <location>
        <begin position="218"/>
        <end position="316"/>
    </location>
</feature>
<dbReference type="InterPro" id="IPR018062">
    <property type="entry name" value="HTH_AraC-typ_CS"/>
</dbReference>
<reference evidence="5 6" key="1">
    <citation type="submission" date="2019-11" db="EMBL/GenBank/DDBJ databases">
        <title>Novel species isolated from a subtropical stream in China.</title>
        <authorList>
            <person name="Lu H."/>
        </authorList>
    </citation>
    <scope>NUCLEOTIDE SEQUENCE [LARGE SCALE GENOMIC DNA]</scope>
    <source>
        <strain evidence="5 6">FT92W</strain>
    </source>
</reference>
<evidence type="ECO:0000256" key="1">
    <source>
        <dbReference type="ARBA" id="ARBA00023015"/>
    </source>
</evidence>
<evidence type="ECO:0000256" key="2">
    <source>
        <dbReference type="ARBA" id="ARBA00023125"/>
    </source>
</evidence>
<keyword evidence="2" id="KW-0238">DNA-binding</keyword>
<dbReference type="SUPFAM" id="SSF52317">
    <property type="entry name" value="Class I glutamine amidotransferase-like"/>
    <property type="match status" value="1"/>
</dbReference>